<proteinExistence type="predicted"/>
<dbReference type="InterPro" id="IPR054384">
    <property type="entry name" value="SecDF_P1_head"/>
</dbReference>
<evidence type="ECO:0000313" key="2">
    <source>
        <dbReference type="EMBL" id="QMT41358.1"/>
    </source>
</evidence>
<dbReference type="EMBL" id="CP059567">
    <property type="protein sequence ID" value="QMT41358.1"/>
    <property type="molecule type" value="Genomic_DNA"/>
</dbReference>
<sequence length="325" mass="37277">MKFFAVSRSYAAKKKWRAARNQGYLLAGLLLLVKPLHAEIIATVPAQQLSFQIEHLIFSEHDIPPAERQHYRIRNLSYADDTQPQPSRTETVHISDQVFFSEQDIASVKPEFDGREFAVDVHLQETAVEPFAQFTRTHLGSRIALMDHFSGLLFSAPIIQTEINGGRLRISSGLTTLQDAENFAAHLKNHLEIRLLHEHGRLPENFNTVTLASFPLQAAGQIQAWTHPAWRFSQDDAESLIISRRPSTGRMQSLSPDYYEAVIVLKEEAAQRWSRLPETTFYLLDKENRLTGHTIPRVGGKTLYIDLFHFEEQVEHLLWQLKRHP</sequence>
<reference evidence="2 3" key="1">
    <citation type="submission" date="2020-07" db="EMBL/GenBank/DDBJ databases">
        <title>Genomic diversity of species in the Neisseriaceae family.</title>
        <authorList>
            <person name="Vincent A.T."/>
            <person name="Bernet E."/>
            <person name="Veyrier F.J."/>
        </authorList>
    </citation>
    <scope>NUCLEOTIDE SEQUENCE [LARGE SCALE GENOMIC DNA]</scope>
    <source>
        <strain evidence="2 3">DSM 22244</strain>
    </source>
</reference>
<gene>
    <name evidence="2" type="ORF">H3L94_04855</name>
</gene>
<accession>A0A7D7ND78</accession>
<protein>
    <recommendedName>
        <fullName evidence="1">SecDF P1 head subdomain domain-containing protein</fullName>
    </recommendedName>
</protein>
<dbReference type="Gene3D" id="3.30.1360.200">
    <property type="match status" value="1"/>
</dbReference>
<organism evidence="2 3">
    <name type="scientific">Neisseria shayeganii</name>
    <dbReference type="NCBI Taxonomy" id="607712"/>
    <lineage>
        <taxon>Bacteria</taxon>
        <taxon>Pseudomonadati</taxon>
        <taxon>Pseudomonadota</taxon>
        <taxon>Betaproteobacteria</taxon>
        <taxon>Neisseriales</taxon>
        <taxon>Neisseriaceae</taxon>
        <taxon>Neisseria</taxon>
    </lineage>
</organism>
<evidence type="ECO:0000259" key="1">
    <source>
        <dbReference type="Pfam" id="PF22599"/>
    </source>
</evidence>
<dbReference type="Pfam" id="PF22599">
    <property type="entry name" value="SecDF_P1_head"/>
    <property type="match status" value="1"/>
</dbReference>
<feature type="domain" description="SecDF P1 head subdomain" evidence="1">
    <location>
        <begin position="88"/>
        <end position="188"/>
    </location>
</feature>
<dbReference type="KEGG" id="nsg:H3L94_04855"/>
<dbReference type="RefSeq" id="WP_182122895.1">
    <property type="nucleotide sequence ID" value="NZ_CP059567.1"/>
</dbReference>
<dbReference type="AlphaFoldDB" id="A0A7D7ND78"/>
<dbReference type="Proteomes" id="UP000514752">
    <property type="component" value="Chromosome"/>
</dbReference>
<evidence type="ECO:0000313" key="3">
    <source>
        <dbReference type="Proteomes" id="UP000514752"/>
    </source>
</evidence>
<name>A0A7D7ND78_9NEIS</name>